<evidence type="ECO:0000313" key="5">
    <source>
        <dbReference type="Proteomes" id="UP001497453"/>
    </source>
</evidence>
<dbReference type="InterPro" id="IPR035269">
    <property type="entry name" value="PSMD9"/>
</dbReference>
<feature type="domain" description="Nas2 N-terminal" evidence="3">
    <location>
        <begin position="19"/>
        <end position="95"/>
    </location>
</feature>
<evidence type="ECO:0000313" key="4">
    <source>
        <dbReference type="EMBL" id="CAL1712946.1"/>
    </source>
</evidence>
<dbReference type="Proteomes" id="UP001497453">
    <property type="component" value="Chromosome 7"/>
</dbReference>
<reference evidence="5" key="1">
    <citation type="submission" date="2024-04" db="EMBL/GenBank/DDBJ databases">
        <authorList>
            <person name="Shaw F."/>
            <person name="Minotto A."/>
        </authorList>
    </citation>
    <scope>NUCLEOTIDE SEQUENCE [LARGE SCALE GENOMIC DNA]</scope>
</reference>
<keyword evidence="1" id="KW-0143">Chaperone</keyword>
<evidence type="ECO:0000256" key="2">
    <source>
        <dbReference type="SAM" id="MobiDB-lite"/>
    </source>
</evidence>
<dbReference type="EMBL" id="OZ037950">
    <property type="protein sequence ID" value="CAL1712946.1"/>
    <property type="molecule type" value="Genomic_DNA"/>
</dbReference>
<dbReference type="SUPFAM" id="SSF50156">
    <property type="entry name" value="PDZ domain-like"/>
    <property type="match status" value="1"/>
</dbReference>
<dbReference type="PANTHER" id="PTHR12651:SF1">
    <property type="entry name" value="26S PROTEASOME NON-ATPASE REGULATORY SUBUNIT 9"/>
    <property type="match status" value="1"/>
</dbReference>
<gene>
    <name evidence="4" type="ORF">GFSPODELE1_LOCUS9080</name>
</gene>
<organism evidence="4 5">
    <name type="scientific">Somion occarium</name>
    <dbReference type="NCBI Taxonomy" id="3059160"/>
    <lineage>
        <taxon>Eukaryota</taxon>
        <taxon>Fungi</taxon>
        <taxon>Dikarya</taxon>
        <taxon>Basidiomycota</taxon>
        <taxon>Agaricomycotina</taxon>
        <taxon>Agaricomycetes</taxon>
        <taxon>Polyporales</taxon>
        <taxon>Cerrenaceae</taxon>
        <taxon>Somion</taxon>
    </lineage>
</organism>
<protein>
    <recommendedName>
        <fullName evidence="3">Nas2 N-terminal domain-containing protein</fullName>
    </recommendedName>
</protein>
<evidence type="ECO:0000256" key="1">
    <source>
        <dbReference type="ARBA" id="ARBA00023186"/>
    </source>
</evidence>
<proteinExistence type="predicted"/>
<accession>A0ABP1DYR8</accession>
<dbReference type="InterPro" id="IPR036034">
    <property type="entry name" value="PDZ_sf"/>
</dbReference>
<dbReference type="InterPro" id="IPR040815">
    <property type="entry name" value="Nas2_N"/>
</dbReference>
<keyword evidence="5" id="KW-1185">Reference proteome</keyword>
<dbReference type="Gene3D" id="2.30.42.10">
    <property type="match status" value="1"/>
</dbReference>
<name>A0ABP1DYR8_9APHY</name>
<evidence type="ECO:0000259" key="3">
    <source>
        <dbReference type="Pfam" id="PF18265"/>
    </source>
</evidence>
<dbReference type="Gene3D" id="6.10.140.1710">
    <property type="match status" value="1"/>
</dbReference>
<sequence length="215" mass="23234">MGMMIPRQETQQNPAEDVRALIARKDAIEAEIAVQNEILKSNSADFTTSLVDAEGFPRNDIDIWAVRHARVRIIELRNDFKAILDSIAVALQSIYDPSLAKDNEPPVSQPAPSQSIPSQPEPRIPFARVGGVAPGSPAATAGLLREDLVLSFGSLTKASFATSSLQPLADFVSLRENLNIEVTVVRNGDEVNLNLVPQKWGGRGLLGCHLVPHSA</sequence>
<dbReference type="Pfam" id="PF18265">
    <property type="entry name" value="Nas2_N"/>
    <property type="match status" value="1"/>
</dbReference>
<feature type="region of interest" description="Disordered" evidence="2">
    <location>
        <begin position="100"/>
        <end position="121"/>
    </location>
</feature>
<dbReference type="PANTHER" id="PTHR12651">
    <property type="entry name" value="26S PROTEASOME NON-ATPASE REGULATORY SUBUNIT 9"/>
    <property type="match status" value="1"/>
</dbReference>